<feature type="compositionally biased region" description="Low complexity" evidence="1">
    <location>
        <begin position="98"/>
        <end position="122"/>
    </location>
</feature>
<gene>
    <name evidence="3" type="ORF">AKJ09_09883</name>
</gene>
<keyword evidence="2" id="KW-0732">Signal</keyword>
<evidence type="ECO:0000313" key="3">
    <source>
        <dbReference type="EMBL" id="AKV03220.1"/>
    </source>
</evidence>
<evidence type="ECO:0008006" key="5">
    <source>
        <dbReference type="Google" id="ProtNLM"/>
    </source>
</evidence>
<dbReference type="PROSITE" id="PS51257">
    <property type="entry name" value="PROKAR_LIPOPROTEIN"/>
    <property type="match status" value="1"/>
</dbReference>
<name>A0A0K1QCT4_9BACT</name>
<accession>A0A0K1QCT4</accession>
<keyword evidence="4" id="KW-1185">Reference proteome</keyword>
<dbReference type="KEGG" id="llu:AKJ09_09883"/>
<evidence type="ECO:0000313" key="4">
    <source>
        <dbReference type="Proteomes" id="UP000064967"/>
    </source>
</evidence>
<dbReference type="AlphaFoldDB" id="A0A0K1QCT4"/>
<evidence type="ECO:0000256" key="2">
    <source>
        <dbReference type="SAM" id="SignalP"/>
    </source>
</evidence>
<dbReference type="OrthoDB" id="5526470at2"/>
<dbReference type="EMBL" id="CP012333">
    <property type="protein sequence ID" value="AKV03220.1"/>
    <property type="molecule type" value="Genomic_DNA"/>
</dbReference>
<reference evidence="3 4" key="1">
    <citation type="submission" date="2015-08" db="EMBL/GenBank/DDBJ databases">
        <authorList>
            <person name="Babu N.S."/>
            <person name="Beckwith C.J."/>
            <person name="Beseler K.G."/>
            <person name="Brison A."/>
            <person name="Carone J.V."/>
            <person name="Caskin T.P."/>
            <person name="Diamond M."/>
            <person name="Durham M.E."/>
            <person name="Foxe J.M."/>
            <person name="Go M."/>
            <person name="Henderson B.A."/>
            <person name="Jones I.B."/>
            <person name="McGettigan J.A."/>
            <person name="Micheletti S.J."/>
            <person name="Nasrallah M.E."/>
            <person name="Ortiz D."/>
            <person name="Piller C.R."/>
            <person name="Privatt S.R."/>
            <person name="Schneider S.L."/>
            <person name="Sharp S."/>
            <person name="Smith T.C."/>
            <person name="Stanton J.D."/>
            <person name="Ullery H.E."/>
            <person name="Wilson R.J."/>
            <person name="Serrano M.G."/>
            <person name="Buck G."/>
            <person name="Lee V."/>
            <person name="Wang Y."/>
            <person name="Carvalho R."/>
            <person name="Voegtly L."/>
            <person name="Shi R."/>
            <person name="Duckworth R."/>
            <person name="Johnson A."/>
            <person name="Loviza R."/>
            <person name="Walstead R."/>
            <person name="Shah Z."/>
            <person name="Kiflezghi M."/>
            <person name="Wade K."/>
            <person name="Ball S.L."/>
            <person name="Bradley K.W."/>
            <person name="Asai D.J."/>
            <person name="Bowman C.A."/>
            <person name="Russell D.A."/>
            <person name="Pope W.H."/>
            <person name="Jacobs-Sera D."/>
            <person name="Hendrix R.W."/>
            <person name="Hatfull G.F."/>
        </authorList>
    </citation>
    <scope>NUCLEOTIDE SEQUENCE [LARGE SCALE GENOMIC DNA]</scope>
    <source>
        <strain evidence="3 4">DSM 27648</strain>
    </source>
</reference>
<dbReference type="RefSeq" id="WP_146654024.1">
    <property type="nucleotide sequence ID" value="NZ_CP012333.1"/>
</dbReference>
<sequence length="133" mass="13194">MKTARRPRNLRRLLGYAAAGAILSTVALIACSNSGEGDRCEFLNGNDDCQDGLVCTPASQFTNAGGSNTDRCCPADRNQATVPICKLNTVGGAGDGGPTTDSGPTPLPDSGSDAASDASSDADAADAADADGG</sequence>
<proteinExistence type="predicted"/>
<dbReference type="Proteomes" id="UP000064967">
    <property type="component" value="Chromosome"/>
</dbReference>
<organism evidence="3 4">
    <name type="scientific">Labilithrix luteola</name>
    <dbReference type="NCBI Taxonomy" id="1391654"/>
    <lineage>
        <taxon>Bacteria</taxon>
        <taxon>Pseudomonadati</taxon>
        <taxon>Myxococcota</taxon>
        <taxon>Polyangia</taxon>
        <taxon>Polyangiales</taxon>
        <taxon>Labilitrichaceae</taxon>
        <taxon>Labilithrix</taxon>
    </lineage>
</organism>
<feature type="chain" id="PRO_5005467184" description="Lipoprotein" evidence="2">
    <location>
        <begin position="30"/>
        <end position="133"/>
    </location>
</feature>
<evidence type="ECO:0000256" key="1">
    <source>
        <dbReference type="SAM" id="MobiDB-lite"/>
    </source>
</evidence>
<feature type="compositionally biased region" description="Acidic residues" evidence="1">
    <location>
        <begin position="123"/>
        <end position="133"/>
    </location>
</feature>
<feature type="signal peptide" evidence="2">
    <location>
        <begin position="1"/>
        <end position="29"/>
    </location>
</feature>
<dbReference type="STRING" id="1391654.AKJ09_09883"/>
<protein>
    <recommendedName>
        <fullName evidence="5">Lipoprotein</fullName>
    </recommendedName>
</protein>
<feature type="region of interest" description="Disordered" evidence="1">
    <location>
        <begin position="88"/>
        <end position="133"/>
    </location>
</feature>